<proteinExistence type="predicted"/>
<organism evidence="2">
    <name type="scientific">uncultured Caudovirales phage</name>
    <dbReference type="NCBI Taxonomy" id="2100421"/>
    <lineage>
        <taxon>Viruses</taxon>
        <taxon>Duplodnaviria</taxon>
        <taxon>Heunggongvirae</taxon>
        <taxon>Uroviricota</taxon>
        <taxon>Caudoviricetes</taxon>
        <taxon>Peduoviridae</taxon>
        <taxon>Maltschvirus</taxon>
        <taxon>Maltschvirus maltsch</taxon>
    </lineage>
</organism>
<feature type="compositionally biased region" description="Low complexity" evidence="1">
    <location>
        <begin position="45"/>
        <end position="69"/>
    </location>
</feature>
<evidence type="ECO:0000256" key="1">
    <source>
        <dbReference type="SAM" id="MobiDB-lite"/>
    </source>
</evidence>
<sequence>MMASRGMGAISPSKMPAGKKKARRDDTDFEQFAEGGEVWSKPRPKGLGPSKKLSPSSKAKAKAAAKSAGRPYPNLVDNMRAAKNG</sequence>
<reference evidence="2" key="1">
    <citation type="submission" date="2020-05" db="EMBL/GenBank/DDBJ databases">
        <authorList>
            <person name="Chiriac C."/>
            <person name="Salcher M."/>
            <person name="Ghai R."/>
            <person name="Kavagutti S V."/>
        </authorList>
    </citation>
    <scope>NUCLEOTIDE SEQUENCE</scope>
</reference>
<protein>
    <submittedName>
        <fullName evidence="2">Uncharacterized protein</fullName>
    </submittedName>
</protein>
<dbReference type="EMBL" id="LR798335">
    <property type="protein sequence ID" value="CAB5223953.1"/>
    <property type="molecule type" value="Genomic_DNA"/>
</dbReference>
<feature type="region of interest" description="Disordered" evidence="1">
    <location>
        <begin position="1"/>
        <end position="85"/>
    </location>
</feature>
<evidence type="ECO:0000313" key="2">
    <source>
        <dbReference type="EMBL" id="CAB5223953.1"/>
    </source>
</evidence>
<accession>A0A6J7X4I8</accession>
<gene>
    <name evidence="2" type="ORF">UFOVP393_22</name>
</gene>
<name>A0A6J7X4I8_9CAUD</name>